<sequence length="84" mass="9779">MDIIVRKIPKKIIAELDELAAQNNQSREEYIRRLLSHHVMYAEVEGLNKKYENLVEEVSQNMILALNQNTKVLNEFIQIAKAVD</sequence>
<feature type="coiled-coil region" evidence="1">
    <location>
        <begin position="41"/>
        <end position="68"/>
    </location>
</feature>
<dbReference type="InterPro" id="IPR013321">
    <property type="entry name" value="Arc_rbn_hlx_hlx"/>
</dbReference>
<dbReference type="SUPFAM" id="SSF47598">
    <property type="entry name" value="Ribbon-helix-helix"/>
    <property type="match status" value="1"/>
</dbReference>
<name>A0A1L8WBK8_9ENTE</name>
<keyword evidence="1" id="KW-0175">Coiled coil</keyword>
<dbReference type="STRING" id="150033.RV14_GL001178"/>
<gene>
    <name evidence="3" type="ORF">RV14_GL001178</name>
</gene>
<dbReference type="AlphaFoldDB" id="A0A1L8WBK8"/>
<reference evidence="3 4" key="1">
    <citation type="submission" date="2014-12" db="EMBL/GenBank/DDBJ databases">
        <title>Draft genome sequences of 29 type strains of Enterococci.</title>
        <authorList>
            <person name="Zhong Z."/>
            <person name="Sun Z."/>
            <person name="Liu W."/>
            <person name="Zhang W."/>
            <person name="Zhang H."/>
        </authorList>
    </citation>
    <scope>NUCLEOTIDE SEQUENCE [LARGE SCALE GENOMIC DNA]</scope>
    <source>
        <strain evidence="3 4">DSM 15687</strain>
    </source>
</reference>
<protein>
    <recommendedName>
        <fullName evidence="2">Ribbon-helix-helix protein CopG domain-containing protein</fullName>
    </recommendedName>
</protein>
<dbReference type="EMBL" id="JXLB01000024">
    <property type="protein sequence ID" value="OJG78421.1"/>
    <property type="molecule type" value="Genomic_DNA"/>
</dbReference>
<dbReference type="Proteomes" id="UP000182152">
    <property type="component" value="Unassembled WGS sequence"/>
</dbReference>
<accession>A0A1L8WBK8</accession>
<dbReference type="RefSeq" id="WP_071856129.1">
    <property type="nucleotide sequence ID" value="NZ_JXLB01000024.1"/>
</dbReference>
<dbReference type="GO" id="GO:0006355">
    <property type="term" value="P:regulation of DNA-templated transcription"/>
    <property type="evidence" value="ECO:0007669"/>
    <property type="project" value="InterPro"/>
</dbReference>
<dbReference type="InterPro" id="IPR002145">
    <property type="entry name" value="CopG"/>
</dbReference>
<dbReference type="Gene3D" id="1.10.1220.10">
    <property type="entry name" value="Met repressor-like"/>
    <property type="match status" value="1"/>
</dbReference>
<organism evidence="3 4">
    <name type="scientific">Enterococcus ratti</name>
    <dbReference type="NCBI Taxonomy" id="150033"/>
    <lineage>
        <taxon>Bacteria</taxon>
        <taxon>Bacillati</taxon>
        <taxon>Bacillota</taxon>
        <taxon>Bacilli</taxon>
        <taxon>Lactobacillales</taxon>
        <taxon>Enterococcaceae</taxon>
        <taxon>Enterococcus</taxon>
    </lineage>
</organism>
<dbReference type="InterPro" id="IPR010985">
    <property type="entry name" value="Ribbon_hlx_hlx"/>
</dbReference>
<evidence type="ECO:0000313" key="3">
    <source>
        <dbReference type="EMBL" id="OJG78421.1"/>
    </source>
</evidence>
<evidence type="ECO:0000313" key="4">
    <source>
        <dbReference type="Proteomes" id="UP000182152"/>
    </source>
</evidence>
<keyword evidence="4" id="KW-1185">Reference proteome</keyword>
<dbReference type="Pfam" id="PF01402">
    <property type="entry name" value="RHH_1"/>
    <property type="match status" value="1"/>
</dbReference>
<feature type="domain" description="Ribbon-helix-helix protein CopG" evidence="2">
    <location>
        <begin position="7"/>
        <end position="39"/>
    </location>
</feature>
<comment type="caution">
    <text evidence="3">The sequence shown here is derived from an EMBL/GenBank/DDBJ whole genome shotgun (WGS) entry which is preliminary data.</text>
</comment>
<evidence type="ECO:0000256" key="1">
    <source>
        <dbReference type="SAM" id="Coils"/>
    </source>
</evidence>
<proteinExistence type="predicted"/>
<evidence type="ECO:0000259" key="2">
    <source>
        <dbReference type="Pfam" id="PF01402"/>
    </source>
</evidence>